<reference evidence="2 3" key="1">
    <citation type="submission" date="2020-08" db="EMBL/GenBank/DDBJ databases">
        <title>Sequencing the genomes of 1000 actinobacteria strains.</title>
        <authorList>
            <person name="Klenk H.-P."/>
        </authorList>
    </citation>
    <scope>NUCLEOTIDE SEQUENCE [LARGE SCALE GENOMIC DNA]</scope>
    <source>
        <strain evidence="2 3">DSM 43582</strain>
    </source>
</reference>
<dbReference type="RefSeq" id="WP_157185496.1">
    <property type="nucleotide sequence ID" value="NZ_JACHIT010000002.1"/>
</dbReference>
<dbReference type="Proteomes" id="UP000540412">
    <property type="component" value="Unassembled WGS sequence"/>
</dbReference>
<evidence type="ECO:0000256" key="1">
    <source>
        <dbReference type="SAM" id="Phobius"/>
    </source>
</evidence>
<dbReference type="EMBL" id="JACHIT010000002">
    <property type="protein sequence ID" value="MBB5917118.1"/>
    <property type="molecule type" value="Genomic_DNA"/>
</dbReference>
<gene>
    <name evidence="2" type="ORF">BJY24_006030</name>
</gene>
<organism evidence="2 3">
    <name type="scientific">Nocardia transvalensis</name>
    <dbReference type="NCBI Taxonomy" id="37333"/>
    <lineage>
        <taxon>Bacteria</taxon>
        <taxon>Bacillati</taxon>
        <taxon>Actinomycetota</taxon>
        <taxon>Actinomycetes</taxon>
        <taxon>Mycobacteriales</taxon>
        <taxon>Nocardiaceae</taxon>
        <taxon>Nocardia</taxon>
    </lineage>
</organism>
<keyword evidence="1" id="KW-1133">Transmembrane helix</keyword>
<sequence>MTRRVHGAGYWSVPIPRQAKIAVTQDFPSTWLLLDLPTALLVAVFVGTGWLGYAQSSPAEMNSPARTVVVPAETIAPAPPVR</sequence>
<keyword evidence="1" id="KW-0812">Transmembrane</keyword>
<dbReference type="AlphaFoldDB" id="A0A7W9UL16"/>
<keyword evidence="3" id="KW-1185">Reference proteome</keyword>
<keyword evidence="1" id="KW-0472">Membrane</keyword>
<name>A0A7W9UL16_9NOCA</name>
<protein>
    <submittedName>
        <fullName evidence="2">Uncharacterized protein</fullName>
    </submittedName>
</protein>
<evidence type="ECO:0000313" key="2">
    <source>
        <dbReference type="EMBL" id="MBB5917118.1"/>
    </source>
</evidence>
<proteinExistence type="predicted"/>
<evidence type="ECO:0000313" key="3">
    <source>
        <dbReference type="Proteomes" id="UP000540412"/>
    </source>
</evidence>
<feature type="transmembrane region" description="Helical" evidence="1">
    <location>
        <begin position="31"/>
        <end position="53"/>
    </location>
</feature>
<accession>A0A7W9UL16</accession>
<comment type="caution">
    <text evidence="2">The sequence shown here is derived from an EMBL/GenBank/DDBJ whole genome shotgun (WGS) entry which is preliminary data.</text>
</comment>